<dbReference type="AlphaFoldDB" id="A0A3Q0JIQ8"/>
<feature type="coiled-coil region" evidence="1">
    <location>
        <begin position="73"/>
        <end position="107"/>
    </location>
</feature>
<organism evidence="3 4">
    <name type="scientific">Diaphorina citri</name>
    <name type="common">Asian citrus psyllid</name>
    <dbReference type="NCBI Taxonomy" id="121845"/>
    <lineage>
        <taxon>Eukaryota</taxon>
        <taxon>Metazoa</taxon>
        <taxon>Ecdysozoa</taxon>
        <taxon>Arthropoda</taxon>
        <taxon>Hexapoda</taxon>
        <taxon>Insecta</taxon>
        <taxon>Pterygota</taxon>
        <taxon>Neoptera</taxon>
        <taxon>Paraneoptera</taxon>
        <taxon>Hemiptera</taxon>
        <taxon>Sternorrhyncha</taxon>
        <taxon>Psylloidea</taxon>
        <taxon>Psyllidae</taxon>
        <taxon>Diaphorininae</taxon>
        <taxon>Diaphorina</taxon>
    </lineage>
</organism>
<sequence length="499" mass="54582">MLSKLSSLGSNPSTSVLTRSRYATSNLTHTTNALTRTSSSNTINTPSVSNHVNNNSTQFFNLSIPIASDFDHTASLLERINELENSNQRLLDSIEVLTRSLSLLQNERNRPCQCSVSGPALRPPHTPRATSLTFKRIFIFADSMGRDISSHLRTLIGRNSGTRVISHLQPGATFKVIADSVPRMCPDLCQDDVVFVMGGTNDIPELDPDSPSAKALSYNSLIRLSSRTNIILNTIPYRYDELAFHSTNIFHTNCGMLFQSKRNNLLSFDNSKFLHRHHFTQHGLHLNRSGKKLLAQKLFQFLSEFEGSVPLVDFDQTTHESSIIHLDSSESRGSNPPGDVISCDPGVSNTPVENNIPAVLSVSLDSTFSSQPHNIIVPQSTISSHSSQSDDILTDLVNISQVNDDLLQDLTTPSLNVSAVLNVVPTQSSKTVKSKFKNVLPKVSSFHRLSSPISGSHALPSSPCAPNSVGRIPALVPASRSTPNSYKSNFTKKKSKRGT</sequence>
<dbReference type="InterPro" id="IPR036514">
    <property type="entry name" value="SGNH_hydro_sf"/>
</dbReference>
<dbReference type="PaxDb" id="121845-A0A3Q0JIQ8"/>
<dbReference type="STRING" id="121845.A0A3Q0JIQ8"/>
<dbReference type="SUPFAM" id="SSF52266">
    <property type="entry name" value="SGNH hydrolase"/>
    <property type="match status" value="1"/>
</dbReference>
<dbReference type="CDD" id="cd00229">
    <property type="entry name" value="SGNH_hydrolase"/>
    <property type="match status" value="1"/>
</dbReference>
<keyword evidence="1" id="KW-0175">Coiled coil</keyword>
<proteinExistence type="predicted"/>
<keyword evidence="3" id="KW-1185">Reference proteome</keyword>
<accession>A0A3Q0JIQ8</accession>
<evidence type="ECO:0000256" key="2">
    <source>
        <dbReference type="SAM" id="MobiDB-lite"/>
    </source>
</evidence>
<dbReference type="GeneID" id="113472677"/>
<feature type="compositionally biased region" description="Polar residues" evidence="2">
    <location>
        <begin position="479"/>
        <end position="489"/>
    </location>
</feature>
<dbReference type="RefSeq" id="XP_026688277.1">
    <property type="nucleotide sequence ID" value="XM_026832476.1"/>
</dbReference>
<evidence type="ECO:0000256" key="1">
    <source>
        <dbReference type="SAM" id="Coils"/>
    </source>
</evidence>
<protein>
    <submittedName>
        <fullName evidence="4">Uncharacterized protein LOC113472677</fullName>
    </submittedName>
</protein>
<dbReference type="KEGG" id="dci:113472677"/>
<dbReference type="Proteomes" id="UP000079169">
    <property type="component" value="Unplaced"/>
</dbReference>
<feature type="region of interest" description="Disordered" evidence="2">
    <location>
        <begin position="1"/>
        <end position="22"/>
    </location>
</feature>
<feature type="compositionally biased region" description="Basic residues" evidence="2">
    <location>
        <begin position="490"/>
        <end position="499"/>
    </location>
</feature>
<evidence type="ECO:0000313" key="4">
    <source>
        <dbReference type="RefSeq" id="XP_026688277.1"/>
    </source>
</evidence>
<feature type="region of interest" description="Disordered" evidence="2">
    <location>
        <begin position="451"/>
        <end position="499"/>
    </location>
</feature>
<dbReference type="Gene3D" id="3.40.50.1110">
    <property type="entry name" value="SGNH hydrolase"/>
    <property type="match status" value="1"/>
</dbReference>
<evidence type="ECO:0000313" key="3">
    <source>
        <dbReference type="Proteomes" id="UP000079169"/>
    </source>
</evidence>
<gene>
    <name evidence="4" type="primary">LOC113472677</name>
</gene>
<reference evidence="4" key="1">
    <citation type="submission" date="2025-08" db="UniProtKB">
        <authorList>
            <consortium name="RefSeq"/>
        </authorList>
    </citation>
    <scope>IDENTIFICATION</scope>
</reference>
<name>A0A3Q0JIQ8_DIACI</name>